<dbReference type="EMBL" id="JBHSFP010000042">
    <property type="protein sequence ID" value="MFC4536278.1"/>
    <property type="molecule type" value="Genomic_DNA"/>
</dbReference>
<evidence type="ECO:0008006" key="3">
    <source>
        <dbReference type="Google" id="ProtNLM"/>
    </source>
</evidence>
<dbReference type="Proteomes" id="UP001596004">
    <property type="component" value="Unassembled WGS sequence"/>
</dbReference>
<accession>A0ABV9CU33</accession>
<gene>
    <name evidence="1" type="ORF">ACFO60_36400</name>
</gene>
<evidence type="ECO:0000313" key="2">
    <source>
        <dbReference type="Proteomes" id="UP001596004"/>
    </source>
</evidence>
<comment type="caution">
    <text evidence="1">The sequence shown here is derived from an EMBL/GenBank/DDBJ whole genome shotgun (WGS) entry which is preliminary data.</text>
</comment>
<proteinExistence type="predicted"/>
<evidence type="ECO:0000313" key="1">
    <source>
        <dbReference type="EMBL" id="MFC4536278.1"/>
    </source>
</evidence>
<reference evidence="2" key="1">
    <citation type="journal article" date="2019" name="Int. J. Syst. Evol. Microbiol.">
        <title>The Global Catalogue of Microorganisms (GCM) 10K type strain sequencing project: providing services to taxonomists for standard genome sequencing and annotation.</title>
        <authorList>
            <consortium name="The Broad Institute Genomics Platform"/>
            <consortium name="The Broad Institute Genome Sequencing Center for Infectious Disease"/>
            <person name="Wu L."/>
            <person name="Ma J."/>
        </authorList>
    </citation>
    <scope>NUCLEOTIDE SEQUENCE [LARGE SCALE GENOMIC DNA]</scope>
    <source>
        <strain evidence="2">CGMCC 4.7132</strain>
    </source>
</reference>
<organism evidence="1 2">
    <name type="scientific">Sphaerisporangium dianthi</name>
    <dbReference type="NCBI Taxonomy" id="1436120"/>
    <lineage>
        <taxon>Bacteria</taxon>
        <taxon>Bacillati</taxon>
        <taxon>Actinomycetota</taxon>
        <taxon>Actinomycetes</taxon>
        <taxon>Streptosporangiales</taxon>
        <taxon>Streptosporangiaceae</taxon>
        <taxon>Sphaerisporangium</taxon>
    </lineage>
</organism>
<keyword evidence="2" id="KW-1185">Reference proteome</keyword>
<name>A0ABV9CU33_9ACTN</name>
<sequence length="51" mass="5771">MAKSLPLVLKGRGLVISEEQRERITSCRDEEQLEKWLLRACAVATTDELLA</sequence>
<dbReference type="RefSeq" id="WP_380850433.1">
    <property type="nucleotide sequence ID" value="NZ_JBHSFP010000042.1"/>
</dbReference>
<protein>
    <recommendedName>
        <fullName evidence="3">Transposase</fullName>
    </recommendedName>
</protein>